<dbReference type="InterPro" id="IPR008756">
    <property type="entry name" value="Peptidase_M56"/>
</dbReference>
<dbReference type="STRING" id="1465490.SAMN05444277_10681"/>
<feature type="domain" description="Peptidase M56" evidence="3">
    <location>
        <begin position="82"/>
        <end position="259"/>
    </location>
</feature>
<evidence type="ECO:0000313" key="4">
    <source>
        <dbReference type="EMBL" id="SFQ17171.1"/>
    </source>
</evidence>
<dbReference type="AlphaFoldDB" id="A0A1I5WBX2"/>
<dbReference type="PANTHER" id="PTHR34978">
    <property type="entry name" value="POSSIBLE SENSOR-TRANSDUCER PROTEIN BLAR"/>
    <property type="match status" value="1"/>
</dbReference>
<dbReference type="RefSeq" id="WP_143075828.1">
    <property type="nucleotide sequence ID" value="NZ_FOXQ01000006.1"/>
</dbReference>
<feature type="transmembrane region" description="Helical" evidence="2">
    <location>
        <begin position="93"/>
        <end position="113"/>
    </location>
</feature>
<protein>
    <submittedName>
        <fullName evidence="4">BlaR1 peptidase M56</fullName>
    </submittedName>
</protein>
<feature type="transmembrane region" description="Helical" evidence="2">
    <location>
        <begin position="7"/>
        <end position="25"/>
    </location>
</feature>
<feature type="region of interest" description="Disordered" evidence="1">
    <location>
        <begin position="402"/>
        <end position="426"/>
    </location>
</feature>
<accession>A0A1I5WBX2</accession>
<dbReference type="PANTHER" id="PTHR34978:SF3">
    <property type="entry name" value="SLR0241 PROTEIN"/>
    <property type="match status" value="1"/>
</dbReference>
<proteinExistence type="predicted"/>
<sequence length="426" mass="48557">MQTLFEYMIKITAVYAAAWLFYWLLLSRLTSYKSNRFYLLTAGLFAFIIPLLKLDYFVTPQTISTSGILNNMPSIPVNAFANAYMPGENNSPVPVVLITLFISGMIVCALHFIMQLISFRKTTANAVLIHAADNIKLYHLDVDIMPFSFGRNIYVNRNRHTPAELNDIIQHEIVHAKQNHTIDVIIAEFICMLNWYNPFAWLMKIAVKQNLEFLADDTVLKKGADRKSYQYLLLKVTGYSPINIANSFKISSLKQRIYMMNKTRTSQKHLLKMLFVLPLIAFMMLAFRNDGQMHIANTANNKDEAFMLSELTYNIQDAGINQLITNAQDKSLLQTGKPFSITTIKNERDRLRLLLEKNGYNHINSHAITFLIDSTFDNNRCAIEINIDLKRKELSFNNSTIQPGNIAAGKTNNHLALPGQSAKEVD</sequence>
<organism evidence="4 5">
    <name type="scientific">Parafilimonas terrae</name>
    <dbReference type="NCBI Taxonomy" id="1465490"/>
    <lineage>
        <taxon>Bacteria</taxon>
        <taxon>Pseudomonadati</taxon>
        <taxon>Bacteroidota</taxon>
        <taxon>Chitinophagia</taxon>
        <taxon>Chitinophagales</taxon>
        <taxon>Chitinophagaceae</taxon>
        <taxon>Parafilimonas</taxon>
    </lineage>
</organism>
<dbReference type="InterPro" id="IPR052173">
    <property type="entry name" value="Beta-lactam_resp_regulator"/>
</dbReference>
<keyword evidence="2" id="KW-1133">Transmembrane helix</keyword>
<name>A0A1I5WBX2_9BACT</name>
<dbReference type="OrthoDB" id="649093at2"/>
<feature type="transmembrane region" description="Helical" evidence="2">
    <location>
        <begin position="269"/>
        <end position="287"/>
    </location>
</feature>
<keyword evidence="5" id="KW-1185">Reference proteome</keyword>
<evidence type="ECO:0000256" key="1">
    <source>
        <dbReference type="SAM" id="MobiDB-lite"/>
    </source>
</evidence>
<reference evidence="4 5" key="1">
    <citation type="submission" date="2016-10" db="EMBL/GenBank/DDBJ databases">
        <authorList>
            <person name="de Groot N.N."/>
        </authorList>
    </citation>
    <scope>NUCLEOTIDE SEQUENCE [LARGE SCALE GENOMIC DNA]</scope>
    <source>
        <strain evidence="4 5">DSM 28286</strain>
    </source>
</reference>
<evidence type="ECO:0000256" key="2">
    <source>
        <dbReference type="SAM" id="Phobius"/>
    </source>
</evidence>
<dbReference type="Pfam" id="PF05569">
    <property type="entry name" value="Peptidase_M56"/>
    <property type="match status" value="1"/>
</dbReference>
<feature type="transmembrane region" description="Helical" evidence="2">
    <location>
        <begin position="37"/>
        <end position="54"/>
    </location>
</feature>
<evidence type="ECO:0000313" key="5">
    <source>
        <dbReference type="Proteomes" id="UP000199031"/>
    </source>
</evidence>
<dbReference type="CDD" id="cd07341">
    <property type="entry name" value="M56_BlaR1_MecR1_like"/>
    <property type="match status" value="1"/>
</dbReference>
<keyword evidence="2" id="KW-0812">Transmembrane</keyword>
<dbReference type="Proteomes" id="UP000199031">
    <property type="component" value="Unassembled WGS sequence"/>
</dbReference>
<keyword evidence="2" id="KW-0472">Membrane</keyword>
<dbReference type="EMBL" id="FOXQ01000006">
    <property type="protein sequence ID" value="SFQ17171.1"/>
    <property type="molecule type" value="Genomic_DNA"/>
</dbReference>
<gene>
    <name evidence="4" type="ORF">SAMN05444277_10681</name>
</gene>
<evidence type="ECO:0000259" key="3">
    <source>
        <dbReference type="Pfam" id="PF05569"/>
    </source>
</evidence>